<accession>A0ACD5FN95</accession>
<dbReference type="EMBL" id="CP171742">
    <property type="protein sequence ID" value="XKR69628.1"/>
    <property type="molecule type" value="Genomic_DNA"/>
</dbReference>
<keyword evidence="2" id="KW-1185">Reference proteome</keyword>
<evidence type="ECO:0000313" key="2">
    <source>
        <dbReference type="Proteomes" id="UP001234913"/>
    </source>
</evidence>
<dbReference type="Proteomes" id="UP001234913">
    <property type="component" value="Chromosome"/>
</dbReference>
<name>A0ACD5FN95_STAHY</name>
<evidence type="ECO:0000313" key="1">
    <source>
        <dbReference type="EMBL" id="XKR69628.1"/>
    </source>
</evidence>
<protein>
    <submittedName>
        <fullName evidence="1">Uncharacterized protein</fullName>
    </submittedName>
</protein>
<sequence length="161" mass="19432">MKSPYEVQSEIKKRIIKPEYKFEYMSMLPGETLTHVFHANLSVNSFNKLPAIIFVSESKKVFIHCLRINTDIQENEDLADIDAIQRHQIKLPRFINMLLDDEIQFEGLFDVSRLPFVDQEARKEYFDYKINKRRLEEEKYRKEQEYKAYLRLKEKYEGSNK</sequence>
<proteinExistence type="predicted"/>
<gene>
    <name evidence="1" type="ORF">QUC96_001900</name>
</gene>
<reference evidence="1" key="1">
    <citation type="submission" date="2024-09" db="EMBL/GenBank/DDBJ databases">
        <authorList>
            <person name="Gagne-Thivierge C."/>
        </authorList>
    </citation>
    <scope>NUCLEOTIDE SEQUENCE</scope>
    <source>
        <strain evidence="1">SC310</strain>
    </source>
</reference>
<organism evidence="1 2">
    <name type="scientific">Staphylococcus hyicus</name>
    <dbReference type="NCBI Taxonomy" id="1284"/>
    <lineage>
        <taxon>Bacteria</taxon>
        <taxon>Bacillati</taxon>
        <taxon>Bacillota</taxon>
        <taxon>Bacilli</taxon>
        <taxon>Bacillales</taxon>
        <taxon>Staphylococcaceae</taxon>
        <taxon>Staphylococcus</taxon>
    </lineage>
</organism>